<dbReference type="AlphaFoldDB" id="A0A850Q0D8"/>
<dbReference type="GO" id="GO:0016874">
    <property type="term" value="F:ligase activity"/>
    <property type="evidence" value="ECO:0007669"/>
    <property type="project" value="UniProtKB-KW"/>
</dbReference>
<evidence type="ECO:0000256" key="3">
    <source>
        <dbReference type="ARBA" id="ARBA00022989"/>
    </source>
</evidence>
<dbReference type="PANTHER" id="PTHR37422:SF13">
    <property type="entry name" value="LIPOPOLYSACCHARIDE BIOSYNTHESIS PROTEIN PA4999-RELATED"/>
    <property type="match status" value="1"/>
</dbReference>
<evidence type="ECO:0000259" key="6">
    <source>
        <dbReference type="Pfam" id="PF04932"/>
    </source>
</evidence>
<comment type="caution">
    <text evidence="7">The sequence shown here is derived from an EMBL/GenBank/DDBJ whole genome shotgun (WGS) entry which is preliminary data.</text>
</comment>
<evidence type="ECO:0000256" key="4">
    <source>
        <dbReference type="ARBA" id="ARBA00023136"/>
    </source>
</evidence>
<dbReference type="GO" id="GO:0016020">
    <property type="term" value="C:membrane"/>
    <property type="evidence" value="ECO:0007669"/>
    <property type="project" value="UniProtKB-SubCell"/>
</dbReference>
<sequence>MQKPNTSFFGEVLDAGLLILVIVASSDSLVHFGKVQSLVWAICYLTAFSRFFVYGNFFLKSILSAKIFYMYPIVCILSATWSFSPVETLINSIQLLVTFLICTFLGWRFSVFAITLTTSLVLAVAIFLSVSHWAFGIFPWKIYSSAGGVVGIFSHKNMLGQRALFLAFSTIALLMYSHKSLSLRLNSILILSFFLSILSLFISRSMTSILLFFPLLGVFCWLNRRSFNKAGFALLQLIISLTVTIGLIGVAVSGINLVSTFFLKIGKETTLTGRTEIWEIASIISSKYPILGIGFGAFWTSPIFAYFRLLTQDAGAVTSVSFHNFLIEIFVGTGVLGVFSILLVLFTGFRLAFQFYGRNNNSISSFCITIFLAIFFCSLFGPSFYRGHEFFISIFVMYISSVRESLFSR</sequence>
<protein>
    <submittedName>
        <fullName evidence="7">O-antigen ligase family protein</fullName>
    </submittedName>
</protein>
<feature type="transmembrane region" description="Helical" evidence="5">
    <location>
        <begin position="288"/>
        <end position="309"/>
    </location>
</feature>
<feature type="transmembrane region" description="Helical" evidence="5">
    <location>
        <begin position="66"/>
        <end position="83"/>
    </location>
</feature>
<evidence type="ECO:0000256" key="2">
    <source>
        <dbReference type="ARBA" id="ARBA00022692"/>
    </source>
</evidence>
<feature type="transmembrane region" description="Helical" evidence="5">
    <location>
        <begin position="119"/>
        <end position="138"/>
    </location>
</feature>
<feature type="transmembrane region" description="Helical" evidence="5">
    <location>
        <begin position="12"/>
        <end position="32"/>
    </location>
</feature>
<proteinExistence type="predicted"/>
<keyword evidence="7" id="KW-0436">Ligase</keyword>
<dbReference type="Pfam" id="PF04932">
    <property type="entry name" value="Wzy_C"/>
    <property type="match status" value="1"/>
</dbReference>
<feature type="transmembrane region" description="Helical" evidence="5">
    <location>
        <begin position="188"/>
        <end position="213"/>
    </location>
</feature>
<dbReference type="PANTHER" id="PTHR37422">
    <property type="entry name" value="TEICHURONIC ACID BIOSYNTHESIS PROTEIN TUAE"/>
    <property type="match status" value="1"/>
</dbReference>
<comment type="subcellular location">
    <subcellularLocation>
        <location evidence="1">Membrane</location>
        <topology evidence="1">Multi-pass membrane protein</topology>
    </subcellularLocation>
</comment>
<feature type="transmembrane region" description="Helical" evidence="5">
    <location>
        <begin position="329"/>
        <end position="353"/>
    </location>
</feature>
<evidence type="ECO:0000313" key="7">
    <source>
        <dbReference type="EMBL" id="NVO22997.1"/>
    </source>
</evidence>
<accession>A0A850Q0D8</accession>
<evidence type="ECO:0000256" key="5">
    <source>
        <dbReference type="SAM" id="Phobius"/>
    </source>
</evidence>
<feature type="transmembrane region" description="Helical" evidence="5">
    <location>
        <begin position="89"/>
        <end position="107"/>
    </location>
</feature>
<name>A0A850Q0D8_9RHOB</name>
<keyword evidence="3 5" id="KW-1133">Transmembrane helix</keyword>
<dbReference type="RefSeq" id="WP_177157089.1">
    <property type="nucleotide sequence ID" value="NZ_JABCJE010000002.1"/>
</dbReference>
<feature type="domain" description="O-antigen ligase-related" evidence="6">
    <location>
        <begin position="192"/>
        <end position="341"/>
    </location>
</feature>
<dbReference type="InterPro" id="IPR007016">
    <property type="entry name" value="O-antigen_ligase-rel_domated"/>
</dbReference>
<dbReference type="Proteomes" id="UP000592216">
    <property type="component" value="Unassembled WGS sequence"/>
</dbReference>
<reference evidence="7 8" key="1">
    <citation type="submission" date="2020-04" db="EMBL/GenBank/DDBJ databases">
        <title>Donghicola sp., a member of the Rhodobacteraceae family isolated from mangrove forest in Thailand.</title>
        <authorList>
            <person name="Charoenyingcharoen P."/>
            <person name="Yukphan P."/>
        </authorList>
    </citation>
    <scope>NUCLEOTIDE SEQUENCE [LARGE SCALE GENOMIC DNA]</scope>
    <source>
        <strain evidence="7 8">B5-SW-15</strain>
    </source>
</reference>
<organism evidence="7 8">
    <name type="scientific">Donghicola mangrovi</name>
    <dbReference type="NCBI Taxonomy" id="2729614"/>
    <lineage>
        <taxon>Bacteria</taxon>
        <taxon>Pseudomonadati</taxon>
        <taxon>Pseudomonadota</taxon>
        <taxon>Alphaproteobacteria</taxon>
        <taxon>Rhodobacterales</taxon>
        <taxon>Roseobacteraceae</taxon>
        <taxon>Donghicola</taxon>
    </lineage>
</organism>
<dbReference type="InterPro" id="IPR051533">
    <property type="entry name" value="WaaL-like"/>
</dbReference>
<evidence type="ECO:0000313" key="8">
    <source>
        <dbReference type="Proteomes" id="UP000592216"/>
    </source>
</evidence>
<dbReference type="EMBL" id="JABCJE010000002">
    <property type="protein sequence ID" value="NVO22997.1"/>
    <property type="molecule type" value="Genomic_DNA"/>
</dbReference>
<gene>
    <name evidence="7" type="ORF">HJ536_06450</name>
</gene>
<feature type="transmembrane region" description="Helical" evidence="5">
    <location>
        <begin position="38"/>
        <end position="59"/>
    </location>
</feature>
<keyword evidence="4 5" id="KW-0472">Membrane</keyword>
<feature type="transmembrane region" description="Helical" evidence="5">
    <location>
        <begin position="233"/>
        <end position="258"/>
    </location>
</feature>
<feature type="transmembrane region" description="Helical" evidence="5">
    <location>
        <begin position="158"/>
        <end position="176"/>
    </location>
</feature>
<keyword evidence="2 5" id="KW-0812">Transmembrane</keyword>
<feature type="transmembrane region" description="Helical" evidence="5">
    <location>
        <begin position="365"/>
        <end position="384"/>
    </location>
</feature>
<evidence type="ECO:0000256" key="1">
    <source>
        <dbReference type="ARBA" id="ARBA00004141"/>
    </source>
</evidence>